<organism evidence="1 2">
    <name type="scientific">Somion occarium</name>
    <dbReference type="NCBI Taxonomy" id="3059160"/>
    <lineage>
        <taxon>Eukaryota</taxon>
        <taxon>Fungi</taxon>
        <taxon>Dikarya</taxon>
        <taxon>Basidiomycota</taxon>
        <taxon>Agaricomycotina</taxon>
        <taxon>Agaricomycetes</taxon>
        <taxon>Polyporales</taxon>
        <taxon>Cerrenaceae</taxon>
        <taxon>Somion</taxon>
    </lineage>
</organism>
<keyword evidence="2" id="KW-1185">Reference proteome</keyword>
<proteinExistence type="predicted"/>
<reference evidence="2" key="1">
    <citation type="submission" date="2024-04" db="EMBL/GenBank/DDBJ databases">
        <authorList>
            <person name="Shaw F."/>
            <person name="Minotto A."/>
        </authorList>
    </citation>
    <scope>NUCLEOTIDE SEQUENCE [LARGE SCALE GENOMIC DNA]</scope>
</reference>
<protein>
    <submittedName>
        <fullName evidence="1">Uncharacterized protein</fullName>
    </submittedName>
</protein>
<accession>A0ABP1D2H7</accession>
<dbReference type="Proteomes" id="UP001497453">
    <property type="component" value="Chromosome 2"/>
</dbReference>
<dbReference type="EMBL" id="OZ037945">
    <property type="protein sequence ID" value="CAL1700647.1"/>
    <property type="molecule type" value="Genomic_DNA"/>
</dbReference>
<evidence type="ECO:0000313" key="1">
    <source>
        <dbReference type="EMBL" id="CAL1700647.1"/>
    </source>
</evidence>
<gene>
    <name evidence="1" type="ORF">GFSPODELE1_LOCUS3233</name>
</gene>
<name>A0ABP1D2H7_9APHY</name>
<evidence type="ECO:0000313" key="2">
    <source>
        <dbReference type="Proteomes" id="UP001497453"/>
    </source>
</evidence>
<sequence length="131" mass="14437">MSSEACGVAGSGLVHLREEIEHALHRTHIYLSSRSPLSLPPLSPPAPSLRPPLSLSPPILDPIIISSKMPGLVSDATRIWELGVHWPLGSQCGVWDPKGRKVDVWECIRGHNATPGTEPPNSHYWRYVARR</sequence>